<dbReference type="OMA" id="EYTRTEY"/>
<keyword evidence="5" id="KW-1185">Reference proteome</keyword>
<proteinExistence type="inferred from homology"/>
<dbReference type="HOGENOM" id="CLU_314230_0_0_1"/>
<dbReference type="GO" id="GO:0016788">
    <property type="term" value="F:hydrolase activity, acting on ester bonds"/>
    <property type="evidence" value="ECO:0007669"/>
    <property type="project" value="InterPro"/>
</dbReference>
<evidence type="ECO:0000256" key="2">
    <source>
        <dbReference type="SAM" id="MobiDB-lite"/>
    </source>
</evidence>
<dbReference type="EMBL" id="KE007226">
    <property type="protein sequence ID" value="EOR03793.1"/>
    <property type="molecule type" value="Genomic_DNA"/>
</dbReference>
<dbReference type="STRING" id="1299270.R9ANQ9"/>
<dbReference type="InterPro" id="IPR006085">
    <property type="entry name" value="XPG_DNA_repair_N"/>
</dbReference>
<dbReference type="RefSeq" id="XP_009266541.1">
    <property type="nucleotide sequence ID" value="XM_009268266.1"/>
</dbReference>
<protein>
    <submittedName>
        <fullName evidence="4">Protein asteroid</fullName>
    </submittedName>
</protein>
<feature type="region of interest" description="Disordered" evidence="2">
    <location>
        <begin position="792"/>
        <end position="830"/>
    </location>
</feature>
<reference evidence="5" key="1">
    <citation type="journal article" date="2013" name="BMC Genomics">
        <title>Genome and transcriptome sequencing of the halophilic fungus Wallemia ichthyophaga: haloadaptations present and absent.</title>
        <authorList>
            <person name="Zajc J."/>
            <person name="Liu Y."/>
            <person name="Dai W."/>
            <person name="Yang Z."/>
            <person name="Hu J."/>
            <person name="Gostincar C."/>
            <person name="Gunde-Cimerman N."/>
        </authorList>
    </citation>
    <scope>NUCLEOTIDE SEQUENCE [LARGE SCALE GENOMIC DNA]</scope>
    <source>
        <strain evidence="5">EXF-994 / CBS 113033</strain>
    </source>
</reference>
<feature type="region of interest" description="Disordered" evidence="2">
    <location>
        <begin position="469"/>
        <end position="521"/>
    </location>
</feature>
<feature type="region of interest" description="Disordered" evidence="2">
    <location>
        <begin position="691"/>
        <end position="715"/>
    </location>
</feature>
<feature type="compositionally biased region" description="Basic and acidic residues" evidence="2">
    <location>
        <begin position="474"/>
        <end position="489"/>
    </location>
</feature>
<sequence length="830" mass="92012">MGVKGLTSFIKTNKRSLAKELTFTARKEGDESERTALAVDAWGIIYPLYRQTDISSTFGGSFKDYKENLIHLIQAWRTVGLEPIFVFDGCPSSQKHKTMVNRLDQTNKNLELFWRTNPQSRQSIALNAVPPLLAELTVDVLKSTQVEFKMEESEADSAVVHIAKSRNGLWAGGDSDLLVHDSDADTLVAEKGGYAPLLEMEWVAERPEEPAEDAFDGEEDGFATVSKANHPRNIRKKEKAAAKVQTTLEGYDTTQIFLRSRLFSPPTTKIVALRMAVYDPKTLAEFVGIKPLHLPLLAALVGNDSSPQIQSHYLHRGTRPEERITRVANVLKEYSGEGAQQSLIEYAVQQLVDPDIASGIHEEIAADVMKASADYIGVDHANVFSEDKFDKDVVEAYKGAYVDGRLSPKILEIMQERVYFCRFIMEVIDERSSHVEVGRHLRQFAYMITLATCKEDLRFKKVETVEEVQEVSEEEKKAAEEEEQEKQGEEDAEGAQGAAAEVPEGQNEEDSEAQPQTKITTKTVEYAFNAVTEYTRHGVTTTPVPVEIPSIEDVLPAKIEETKQVKDAANVLPPFPTPSGQSLQLLPLRERLALFLAAHSSSHLSVPLAQVISSAPNLTQDRHALTTSGKAVKGVNEEGPIGDACKAIRPYVPFAAAVRHIILSVRDSSKAWNESILEGVINMAIKVYTTKEEKREEKEENDEDEEDDETALESPPVELVRAASQVLCALECTQIVADSLLLSGITTPCHAFFDGPTLHRYLAGAEEPVDKTLTAIIKESILDGCPERTVTVKKVKKSKKPKENKSEDKKKEPKKQPASRYDILAAMGMD</sequence>
<dbReference type="PROSITE" id="PS00841">
    <property type="entry name" value="XPG_1"/>
    <property type="match status" value="1"/>
</dbReference>
<dbReference type="AlphaFoldDB" id="R9ANQ9"/>
<dbReference type="SUPFAM" id="SSF88723">
    <property type="entry name" value="PIN domain-like"/>
    <property type="match status" value="1"/>
</dbReference>
<evidence type="ECO:0000256" key="1">
    <source>
        <dbReference type="ARBA" id="ARBA00007398"/>
    </source>
</evidence>
<dbReference type="Proteomes" id="UP000014064">
    <property type="component" value="Unassembled WGS sequence"/>
</dbReference>
<dbReference type="PANTHER" id="PTHR15665">
    <property type="entry name" value="ASTEROID PROTEIN"/>
    <property type="match status" value="1"/>
</dbReference>
<name>R9ANQ9_WALI9</name>
<dbReference type="OrthoDB" id="25987at2759"/>
<dbReference type="PANTHER" id="PTHR15665:SF1">
    <property type="entry name" value="PROTEIN ASTEROID HOMOLOG 1"/>
    <property type="match status" value="1"/>
</dbReference>
<organism evidence="4 5">
    <name type="scientific">Wallemia ichthyophaga (strain EXF-994 / CBS 113033)</name>
    <dbReference type="NCBI Taxonomy" id="1299270"/>
    <lineage>
        <taxon>Eukaryota</taxon>
        <taxon>Fungi</taxon>
        <taxon>Dikarya</taxon>
        <taxon>Basidiomycota</taxon>
        <taxon>Wallemiomycotina</taxon>
        <taxon>Wallemiomycetes</taxon>
        <taxon>Wallemiales</taxon>
        <taxon>Wallemiaceae</taxon>
        <taxon>Wallemia</taxon>
    </lineage>
</organism>
<dbReference type="SMART" id="SM00485">
    <property type="entry name" value="XPGN"/>
    <property type="match status" value="1"/>
</dbReference>
<dbReference type="GeneID" id="20375914"/>
<comment type="similarity">
    <text evidence="1">Belongs to the asteroid family.</text>
</comment>
<dbReference type="InterPro" id="IPR026832">
    <property type="entry name" value="Asteroid"/>
</dbReference>
<feature type="domain" description="XPG N-terminal" evidence="3">
    <location>
        <begin position="1"/>
        <end position="109"/>
    </location>
</feature>
<dbReference type="eggNOG" id="ENOG502QQRA">
    <property type="taxonomic scope" value="Eukaryota"/>
</dbReference>
<feature type="compositionally biased region" description="Acidic residues" evidence="2">
    <location>
        <begin position="699"/>
        <end position="711"/>
    </location>
</feature>
<dbReference type="Gene3D" id="3.40.50.1010">
    <property type="entry name" value="5'-nuclease"/>
    <property type="match status" value="1"/>
</dbReference>
<accession>R9ANQ9</accession>
<evidence type="ECO:0000313" key="4">
    <source>
        <dbReference type="EMBL" id="EOR03793.1"/>
    </source>
</evidence>
<feature type="compositionally biased region" description="Low complexity" evidence="2">
    <location>
        <begin position="494"/>
        <end position="505"/>
    </location>
</feature>
<dbReference type="Pfam" id="PF00752">
    <property type="entry name" value="XPG_N"/>
    <property type="match status" value="1"/>
</dbReference>
<dbReference type="GO" id="GO:0004518">
    <property type="term" value="F:nuclease activity"/>
    <property type="evidence" value="ECO:0007669"/>
    <property type="project" value="InterPro"/>
</dbReference>
<evidence type="ECO:0000259" key="3">
    <source>
        <dbReference type="SMART" id="SM00485"/>
    </source>
</evidence>
<dbReference type="InterPro" id="IPR019974">
    <property type="entry name" value="XPG_CS"/>
</dbReference>
<gene>
    <name evidence="4" type="ORF">J056_002962</name>
</gene>
<feature type="compositionally biased region" description="Basic and acidic residues" evidence="2">
    <location>
        <begin position="801"/>
        <end position="815"/>
    </location>
</feature>
<dbReference type="KEGG" id="wic:J056_002962"/>
<dbReference type="InterPro" id="IPR029060">
    <property type="entry name" value="PIN-like_dom_sf"/>
</dbReference>
<evidence type="ECO:0000313" key="5">
    <source>
        <dbReference type="Proteomes" id="UP000014064"/>
    </source>
</evidence>